<feature type="modified residue" description="4-aspartylphosphate" evidence="6">
    <location>
        <position position="521"/>
    </location>
</feature>
<dbReference type="Gene3D" id="3.30.565.10">
    <property type="entry name" value="Histidine kinase-like ATPase, C-terminal domain"/>
    <property type="match status" value="1"/>
</dbReference>
<evidence type="ECO:0000259" key="8">
    <source>
        <dbReference type="PROSITE" id="PS50109"/>
    </source>
</evidence>
<dbReference type="Pfam" id="PF00072">
    <property type="entry name" value="Response_reg"/>
    <property type="match status" value="1"/>
</dbReference>
<sequence length="599" mass="66249">MISANQYPNDLFQTIAPRAARAGIIHTGTAQLEGEEKKRVSIINTLSLASIALCLIFGTVIYYLTGNLEILLPAYAEALLFVVVLMLNHFRWHNTAAILTALVHNLSIVYFSALLGMVTEVYLLFFFLLGAALMVFYGKPLLIKFSIAISVISLVLCELNYYYYFIEPLELSLNEQFLIRWVTIPAILVLDVLTFALYVRTLRRKNAQLERKATALELADKATRRQAMETSHEMRNPFNAVYGISQDLLMQVQKSDLYPAELKASIEHLYSASHNVLQILNNNLEHFRQQEGVAPQLESGVFNVRDWAEEATAIYQYIANVRDVSIVLEVAPEMPARLEGDKIKLTQILNNLLFNAIKFTHADSTVTVQIRPDGKQWQLVVKDSGDGIPPERLSTIFSPYVSEQHAFGGTGLGLPIVQRFVELMGGSITVTSKTGEGSVFTVNLPLTAVEEAPAPAAPVNRNITLRTFPGVKALVVDDNQMSNMILSRFLERMECSTTTALGGEEGLEKAIATQPDIIFLDSHMPGMDGKATLAALQANPVTHNAIVIIVSGDAAEASITEMLAAGADDFMTKPIDLKSLNELMIRFEARLTTNSQRNP</sequence>
<keyword evidence="3 6" id="KW-0597">Phosphoprotein</keyword>
<dbReference type="Proteomes" id="UP000503144">
    <property type="component" value="Chromosome"/>
</dbReference>
<keyword evidence="5" id="KW-0418">Kinase</keyword>
<dbReference type="EMBL" id="CP051204">
    <property type="protein sequence ID" value="QJB39548.1"/>
    <property type="molecule type" value="Genomic_DNA"/>
</dbReference>
<dbReference type="InterPro" id="IPR003661">
    <property type="entry name" value="HisK_dim/P_dom"/>
</dbReference>
<dbReference type="EC" id="2.7.13.3" evidence="2"/>
<evidence type="ECO:0000256" key="2">
    <source>
        <dbReference type="ARBA" id="ARBA00012438"/>
    </source>
</evidence>
<evidence type="ECO:0000256" key="6">
    <source>
        <dbReference type="PROSITE-ProRule" id="PRU00169"/>
    </source>
</evidence>
<name>A0ABX6LL29_9BACT</name>
<feature type="transmembrane region" description="Helical" evidence="7">
    <location>
        <begin position="42"/>
        <end position="64"/>
    </location>
</feature>
<evidence type="ECO:0000313" key="10">
    <source>
        <dbReference type="EMBL" id="QJB39548.1"/>
    </source>
</evidence>
<dbReference type="InterPro" id="IPR004358">
    <property type="entry name" value="Sig_transdc_His_kin-like_C"/>
</dbReference>
<dbReference type="Gene3D" id="1.10.287.130">
    <property type="match status" value="1"/>
</dbReference>
<dbReference type="CDD" id="cd00082">
    <property type="entry name" value="HisKA"/>
    <property type="match status" value="1"/>
</dbReference>
<evidence type="ECO:0000256" key="1">
    <source>
        <dbReference type="ARBA" id="ARBA00000085"/>
    </source>
</evidence>
<dbReference type="InterPro" id="IPR001789">
    <property type="entry name" value="Sig_transdc_resp-reg_receiver"/>
</dbReference>
<reference evidence="10" key="1">
    <citation type="submission" date="2020-09" db="EMBL/GenBank/DDBJ databases">
        <authorList>
            <person name="Kittiwongwattana C."/>
        </authorList>
    </citation>
    <scope>NUCLEOTIDE SEQUENCE</scope>
    <source>
        <strain evidence="10">1303</strain>
    </source>
</reference>
<keyword evidence="11" id="KW-1185">Reference proteome</keyword>
<feature type="domain" description="Histidine kinase" evidence="8">
    <location>
        <begin position="229"/>
        <end position="448"/>
    </location>
</feature>
<dbReference type="Pfam" id="PF02518">
    <property type="entry name" value="HATPase_c"/>
    <property type="match status" value="1"/>
</dbReference>
<feature type="domain" description="Response regulatory" evidence="9">
    <location>
        <begin position="472"/>
        <end position="588"/>
    </location>
</feature>
<dbReference type="InterPro" id="IPR005467">
    <property type="entry name" value="His_kinase_dom"/>
</dbReference>
<dbReference type="Gene3D" id="3.40.50.2300">
    <property type="match status" value="1"/>
</dbReference>
<evidence type="ECO:0000313" key="11">
    <source>
        <dbReference type="Proteomes" id="UP000503144"/>
    </source>
</evidence>
<evidence type="ECO:0000256" key="4">
    <source>
        <dbReference type="ARBA" id="ARBA00022679"/>
    </source>
</evidence>
<evidence type="ECO:0000259" key="9">
    <source>
        <dbReference type="PROSITE" id="PS50110"/>
    </source>
</evidence>
<dbReference type="PROSITE" id="PS50110">
    <property type="entry name" value="RESPONSE_REGULATORY"/>
    <property type="match status" value="1"/>
</dbReference>
<organism evidence="10 11">
    <name type="scientific">Chitinophaga oryzae</name>
    <dbReference type="NCBI Taxonomy" id="2725414"/>
    <lineage>
        <taxon>Bacteria</taxon>
        <taxon>Pseudomonadati</taxon>
        <taxon>Bacteroidota</taxon>
        <taxon>Chitinophagia</taxon>
        <taxon>Chitinophagales</taxon>
        <taxon>Chitinophagaceae</taxon>
        <taxon>Chitinophaga</taxon>
    </lineage>
</organism>
<dbReference type="PANTHER" id="PTHR43047:SF64">
    <property type="entry name" value="HISTIDINE KINASE CONTAINING CHEY-HOMOLOGOUS RECEIVER DOMAIN AND PAS DOMAIN-RELATED"/>
    <property type="match status" value="1"/>
</dbReference>
<keyword evidence="4" id="KW-0808">Transferase</keyword>
<proteinExistence type="predicted"/>
<dbReference type="InterPro" id="IPR036097">
    <property type="entry name" value="HisK_dim/P_sf"/>
</dbReference>
<dbReference type="CDD" id="cd17546">
    <property type="entry name" value="REC_hyHK_CKI1_RcsC-like"/>
    <property type="match status" value="1"/>
</dbReference>
<keyword evidence="7" id="KW-0472">Membrane</keyword>
<evidence type="ECO:0000256" key="3">
    <source>
        <dbReference type="ARBA" id="ARBA00022553"/>
    </source>
</evidence>
<dbReference type="InterPro" id="IPR011006">
    <property type="entry name" value="CheY-like_superfamily"/>
</dbReference>
<gene>
    <name evidence="10" type="ORF">HF324_17465</name>
</gene>
<dbReference type="PANTHER" id="PTHR43047">
    <property type="entry name" value="TWO-COMPONENT HISTIDINE PROTEIN KINASE"/>
    <property type="match status" value="1"/>
</dbReference>
<feature type="transmembrane region" description="Helical" evidence="7">
    <location>
        <begin position="145"/>
        <end position="166"/>
    </location>
</feature>
<dbReference type="SUPFAM" id="SSF55874">
    <property type="entry name" value="ATPase domain of HSP90 chaperone/DNA topoisomerase II/histidine kinase"/>
    <property type="match status" value="1"/>
</dbReference>
<evidence type="ECO:0000256" key="7">
    <source>
        <dbReference type="SAM" id="Phobius"/>
    </source>
</evidence>
<keyword evidence="7" id="KW-0812">Transmembrane</keyword>
<dbReference type="InterPro" id="IPR003594">
    <property type="entry name" value="HATPase_dom"/>
</dbReference>
<comment type="catalytic activity">
    <reaction evidence="1">
        <text>ATP + protein L-histidine = ADP + protein N-phospho-L-histidine.</text>
        <dbReference type="EC" id="2.7.13.3"/>
    </reaction>
</comment>
<dbReference type="SUPFAM" id="SSF52172">
    <property type="entry name" value="CheY-like"/>
    <property type="match status" value="1"/>
</dbReference>
<protein>
    <recommendedName>
        <fullName evidence="2">histidine kinase</fullName>
        <ecNumber evidence="2">2.7.13.3</ecNumber>
    </recommendedName>
</protein>
<evidence type="ECO:0000256" key="5">
    <source>
        <dbReference type="ARBA" id="ARBA00022777"/>
    </source>
</evidence>
<dbReference type="SUPFAM" id="SSF47384">
    <property type="entry name" value="Homodimeric domain of signal transducing histidine kinase"/>
    <property type="match status" value="1"/>
</dbReference>
<feature type="transmembrane region" description="Helical" evidence="7">
    <location>
        <begin position="70"/>
        <end position="88"/>
    </location>
</feature>
<dbReference type="SMART" id="SM00448">
    <property type="entry name" value="REC"/>
    <property type="match status" value="1"/>
</dbReference>
<feature type="transmembrane region" description="Helical" evidence="7">
    <location>
        <begin position="178"/>
        <end position="199"/>
    </location>
</feature>
<accession>A0ABX6LL29</accession>
<dbReference type="SMART" id="SM00387">
    <property type="entry name" value="HATPase_c"/>
    <property type="match status" value="1"/>
</dbReference>
<keyword evidence="7" id="KW-1133">Transmembrane helix</keyword>
<dbReference type="PRINTS" id="PR00344">
    <property type="entry name" value="BCTRLSENSOR"/>
</dbReference>
<dbReference type="InterPro" id="IPR036890">
    <property type="entry name" value="HATPase_C_sf"/>
</dbReference>
<dbReference type="RefSeq" id="WP_168861226.1">
    <property type="nucleotide sequence ID" value="NZ_CP051204.2"/>
</dbReference>
<dbReference type="PROSITE" id="PS50109">
    <property type="entry name" value="HIS_KIN"/>
    <property type="match status" value="1"/>
</dbReference>